<proteinExistence type="predicted"/>
<name>A0A1Y1QBF3_9GAMM</name>
<dbReference type="AlphaFoldDB" id="A0A1Y1QBF3"/>
<dbReference type="Proteomes" id="UP000192491">
    <property type="component" value="Unassembled WGS sequence"/>
</dbReference>
<comment type="caution">
    <text evidence="1">The sequence shown here is derived from an EMBL/GenBank/DDBJ whole genome shotgun (WGS) entry which is preliminary data.</text>
</comment>
<dbReference type="EMBL" id="MTEJ01000545">
    <property type="protein sequence ID" value="OQX01780.1"/>
    <property type="molecule type" value="Genomic_DNA"/>
</dbReference>
<organism evidence="1 2">
    <name type="scientific">Thiothrix lacustris</name>
    <dbReference type="NCBI Taxonomy" id="525917"/>
    <lineage>
        <taxon>Bacteria</taxon>
        <taxon>Pseudomonadati</taxon>
        <taxon>Pseudomonadota</taxon>
        <taxon>Gammaproteobacteria</taxon>
        <taxon>Thiotrichales</taxon>
        <taxon>Thiotrichaceae</taxon>
        <taxon>Thiothrix</taxon>
    </lineage>
</organism>
<sequence length="147" mass="17447">MHRVLEILFLQLLMQKPASKKEAYSLKKSFLLFLKKVQKLYFMSFGKNIMIRSLLSKFGLMNPFSITFMGMGGPIKYKYGKKIVYIPSALINLKNPTIEIDAYSIWHWEPPYYDIQISKEEKEDIVEAVSRWLKQLKFNVRVNRERC</sequence>
<accession>A0A1Y1QBF3</accession>
<protein>
    <submittedName>
        <fullName evidence="1">Uncharacterized protein</fullName>
    </submittedName>
</protein>
<gene>
    <name evidence="1" type="ORF">BWK73_44995</name>
</gene>
<evidence type="ECO:0000313" key="1">
    <source>
        <dbReference type="EMBL" id="OQX01780.1"/>
    </source>
</evidence>
<reference evidence="1 2" key="1">
    <citation type="submission" date="2017-01" db="EMBL/GenBank/DDBJ databases">
        <title>Novel large sulfur bacteria in the metagenomes of groundwater-fed chemosynthetic microbial mats in the Lake Huron basin.</title>
        <authorList>
            <person name="Sharrar A.M."/>
            <person name="Flood B.E."/>
            <person name="Bailey J.V."/>
            <person name="Jones D.S."/>
            <person name="Biddanda B."/>
            <person name="Ruberg S.A."/>
            <person name="Marcus D.N."/>
            <person name="Dick G.J."/>
        </authorList>
    </citation>
    <scope>NUCLEOTIDE SEQUENCE [LARGE SCALE GENOMIC DNA]</scope>
    <source>
        <strain evidence="1">A8</strain>
    </source>
</reference>
<evidence type="ECO:0000313" key="2">
    <source>
        <dbReference type="Proteomes" id="UP000192491"/>
    </source>
</evidence>